<dbReference type="AlphaFoldDB" id="A0A6A6WQZ2"/>
<dbReference type="Proteomes" id="UP000799757">
    <property type="component" value="Unassembled WGS sequence"/>
</dbReference>
<name>A0A6A6WQZ2_9PLEO</name>
<protein>
    <submittedName>
        <fullName evidence="1">Uncharacterized protein</fullName>
    </submittedName>
</protein>
<accession>A0A6A6WQZ2</accession>
<dbReference type="OrthoDB" id="3801165at2759"/>
<proteinExistence type="predicted"/>
<organism evidence="1 2">
    <name type="scientific">Melanomma pulvis-pyrius CBS 109.77</name>
    <dbReference type="NCBI Taxonomy" id="1314802"/>
    <lineage>
        <taxon>Eukaryota</taxon>
        <taxon>Fungi</taxon>
        <taxon>Dikarya</taxon>
        <taxon>Ascomycota</taxon>
        <taxon>Pezizomycotina</taxon>
        <taxon>Dothideomycetes</taxon>
        <taxon>Pleosporomycetidae</taxon>
        <taxon>Pleosporales</taxon>
        <taxon>Melanommataceae</taxon>
        <taxon>Melanomma</taxon>
    </lineage>
</organism>
<evidence type="ECO:0000313" key="1">
    <source>
        <dbReference type="EMBL" id="KAF2786502.1"/>
    </source>
</evidence>
<gene>
    <name evidence="1" type="ORF">K505DRAFT_398840</name>
</gene>
<dbReference type="EMBL" id="MU002453">
    <property type="protein sequence ID" value="KAF2786502.1"/>
    <property type="molecule type" value="Genomic_DNA"/>
</dbReference>
<keyword evidence="2" id="KW-1185">Reference proteome</keyword>
<evidence type="ECO:0000313" key="2">
    <source>
        <dbReference type="Proteomes" id="UP000799757"/>
    </source>
</evidence>
<reference evidence="1" key="1">
    <citation type="journal article" date="2020" name="Stud. Mycol.">
        <title>101 Dothideomycetes genomes: a test case for predicting lifestyles and emergence of pathogens.</title>
        <authorList>
            <person name="Haridas S."/>
            <person name="Albert R."/>
            <person name="Binder M."/>
            <person name="Bloem J."/>
            <person name="Labutti K."/>
            <person name="Salamov A."/>
            <person name="Andreopoulos B."/>
            <person name="Baker S."/>
            <person name="Barry K."/>
            <person name="Bills G."/>
            <person name="Bluhm B."/>
            <person name="Cannon C."/>
            <person name="Castanera R."/>
            <person name="Culley D."/>
            <person name="Daum C."/>
            <person name="Ezra D."/>
            <person name="Gonzalez J."/>
            <person name="Henrissat B."/>
            <person name="Kuo A."/>
            <person name="Liang C."/>
            <person name="Lipzen A."/>
            <person name="Lutzoni F."/>
            <person name="Magnuson J."/>
            <person name="Mondo S."/>
            <person name="Nolan M."/>
            <person name="Ohm R."/>
            <person name="Pangilinan J."/>
            <person name="Park H.-J."/>
            <person name="Ramirez L."/>
            <person name="Alfaro M."/>
            <person name="Sun H."/>
            <person name="Tritt A."/>
            <person name="Yoshinaga Y."/>
            <person name="Zwiers L.-H."/>
            <person name="Turgeon B."/>
            <person name="Goodwin S."/>
            <person name="Spatafora J."/>
            <person name="Crous P."/>
            <person name="Grigoriev I."/>
        </authorList>
    </citation>
    <scope>NUCLEOTIDE SEQUENCE</scope>
    <source>
        <strain evidence="1">CBS 109.77</strain>
    </source>
</reference>
<sequence length="449" mass="52241">MSHSFLPPMTEQELLALHERAQRNLEFKLLKVPMRVLVKRPTIQDIYKETQYTYLQDVPEAYQLPFFFSNYQDILESKFTARKVHQRDEITKAIWFYQLDNRHSFSHHHMQIRLNILLMIIVAAAPRPFLYCDPASHAWREDFLMAWESSVERQQDPSFFEERFVTHWRRSEWEFVFFTKHQLDKIRVYLRKTMCAGIPKLPFEIPDYRLRGYELGYDQHCKNGLGWAFQWLMHWYNKDRLHEEVEAAEALRHTAKGVDEMDVDMDADMDVDEDVPLSRELFEKPIVRALLEDVVDDGTIVADEDEARYKPWMDWKVAMNLLTGKPVGEVGNVADMLSHLTFVELFCLPCMTRGFEVDSVMDMDPGGVMKEYGFDLARVNWNHPLVSGVLVDIDHGSNSTSSIPEELDMGWMGVDDAIALLEDECGEAVDAMTQLFGNMSMGGAGAMEE</sequence>